<comment type="caution">
    <text evidence="6">The sequence shown here is derived from an EMBL/GenBank/DDBJ whole genome shotgun (WGS) entry which is preliminary data.</text>
</comment>
<feature type="transmembrane region" description="Helical" evidence="5">
    <location>
        <begin position="71"/>
        <end position="90"/>
    </location>
</feature>
<evidence type="ECO:0000256" key="3">
    <source>
        <dbReference type="ARBA" id="ARBA00022989"/>
    </source>
</evidence>
<dbReference type="GO" id="GO:0005886">
    <property type="term" value="C:plasma membrane"/>
    <property type="evidence" value="ECO:0007669"/>
    <property type="project" value="UniProtKB-ARBA"/>
</dbReference>
<keyword evidence="7" id="KW-1185">Reference proteome</keyword>
<comment type="subcellular location">
    <subcellularLocation>
        <location evidence="1">Membrane</location>
        <topology evidence="1">Multi-pass membrane protein</topology>
    </subcellularLocation>
</comment>
<evidence type="ECO:0000256" key="4">
    <source>
        <dbReference type="ARBA" id="ARBA00023136"/>
    </source>
</evidence>
<dbReference type="RefSeq" id="WP_181338979.1">
    <property type="nucleotide sequence ID" value="NZ_JAAKDE010000004.1"/>
</dbReference>
<dbReference type="Pfam" id="PF02361">
    <property type="entry name" value="CbiQ"/>
    <property type="match status" value="1"/>
</dbReference>
<evidence type="ECO:0000313" key="6">
    <source>
        <dbReference type="EMBL" id="MBA2132539.1"/>
    </source>
</evidence>
<dbReference type="AlphaFoldDB" id="A0A8J6I1E1"/>
<gene>
    <name evidence="6" type="ORF">G5B42_03145</name>
</gene>
<evidence type="ECO:0000313" key="7">
    <source>
        <dbReference type="Proteomes" id="UP000657177"/>
    </source>
</evidence>
<feature type="transmembrane region" description="Helical" evidence="5">
    <location>
        <begin position="224"/>
        <end position="243"/>
    </location>
</feature>
<dbReference type="InterPro" id="IPR003339">
    <property type="entry name" value="ABC/ECF_trnsptr_transmembrane"/>
</dbReference>
<evidence type="ECO:0000256" key="1">
    <source>
        <dbReference type="ARBA" id="ARBA00004141"/>
    </source>
</evidence>
<organism evidence="6 7">
    <name type="scientific">Capillibacterium thermochitinicola</name>
    <dbReference type="NCBI Taxonomy" id="2699427"/>
    <lineage>
        <taxon>Bacteria</taxon>
        <taxon>Bacillati</taxon>
        <taxon>Bacillota</taxon>
        <taxon>Capillibacterium</taxon>
    </lineage>
</organism>
<accession>A0A8J6I1E1</accession>
<feature type="transmembrane region" description="Helical" evidence="5">
    <location>
        <begin position="22"/>
        <end position="51"/>
    </location>
</feature>
<keyword evidence="2 5" id="KW-0812">Transmembrane</keyword>
<dbReference type="CDD" id="cd16914">
    <property type="entry name" value="EcfT"/>
    <property type="match status" value="1"/>
</dbReference>
<evidence type="ECO:0000256" key="2">
    <source>
        <dbReference type="ARBA" id="ARBA00022692"/>
    </source>
</evidence>
<feature type="transmembrane region" description="Helical" evidence="5">
    <location>
        <begin position="136"/>
        <end position="154"/>
    </location>
</feature>
<dbReference type="Proteomes" id="UP000657177">
    <property type="component" value="Unassembled WGS sequence"/>
</dbReference>
<feature type="transmembrane region" description="Helical" evidence="5">
    <location>
        <begin position="175"/>
        <end position="194"/>
    </location>
</feature>
<dbReference type="PANTHER" id="PTHR33514">
    <property type="entry name" value="PROTEIN ABCI12, CHLOROPLASTIC"/>
    <property type="match status" value="1"/>
</dbReference>
<keyword evidence="4 5" id="KW-0472">Membrane</keyword>
<evidence type="ECO:0000256" key="5">
    <source>
        <dbReference type="SAM" id="Phobius"/>
    </source>
</evidence>
<name>A0A8J6I1E1_9FIRM</name>
<proteinExistence type="predicted"/>
<dbReference type="PANTHER" id="PTHR33514:SF13">
    <property type="entry name" value="PROTEIN ABCI12, CHLOROPLASTIC"/>
    <property type="match status" value="1"/>
</dbReference>
<keyword evidence="3 5" id="KW-1133">Transmembrane helix</keyword>
<protein>
    <submittedName>
        <fullName evidence="6">Energy-coupling factor transporter transmembrane protein EcfT</fullName>
    </submittedName>
</protein>
<sequence length="244" mass="27757">MESVAYYPAASYWHRRDPRFKLLVVIAGAMLVLTESALGGQLALFFLHLLLFFTGRLPLKRVWQIVKTFRWLLLITFLLNLWSGSLGDAVRYLLRLLNLLLMSSWLLGVTESLTLIKGLELSLQPFRRWLPVGEMAMVLGLTLSFFPLLLTEAREIMLAQQARGVNFQTNWAKKLRGLLAMVIPLFLSALRRALEIAQAMEARGYVPGAPRGSLYELAWGKKDSLGALLVLSLVLLWWGYRLLR</sequence>
<reference evidence="6" key="1">
    <citation type="submission" date="2020-06" db="EMBL/GenBank/DDBJ databases">
        <title>Novel chitinolytic bacterium.</title>
        <authorList>
            <person name="Ungkulpasvich U."/>
            <person name="Kosugi A."/>
            <person name="Uke A."/>
        </authorList>
    </citation>
    <scope>NUCLEOTIDE SEQUENCE</scope>
    <source>
        <strain evidence="6">UUS1-1</strain>
    </source>
</reference>
<feature type="transmembrane region" description="Helical" evidence="5">
    <location>
        <begin position="97"/>
        <end position="116"/>
    </location>
</feature>
<dbReference type="EMBL" id="JAAKDE010000004">
    <property type="protein sequence ID" value="MBA2132539.1"/>
    <property type="molecule type" value="Genomic_DNA"/>
</dbReference>